<organism evidence="2 3">
    <name type="scientific">Salegentibacter salegens</name>
    <dbReference type="NCBI Taxonomy" id="143223"/>
    <lineage>
        <taxon>Bacteria</taxon>
        <taxon>Pseudomonadati</taxon>
        <taxon>Bacteroidota</taxon>
        <taxon>Flavobacteriia</taxon>
        <taxon>Flavobacteriales</taxon>
        <taxon>Flavobacteriaceae</taxon>
        <taxon>Salegentibacter</taxon>
    </lineage>
</organism>
<dbReference type="PANTHER" id="PTHR43415">
    <property type="entry name" value="SPERMIDINE N(1)-ACETYLTRANSFERASE"/>
    <property type="match status" value="1"/>
</dbReference>
<keyword evidence="2" id="KW-0808">Transferase</keyword>
<dbReference type="RefSeq" id="WP_106197129.1">
    <property type="nucleotide sequence ID" value="NZ_LT670848.1"/>
</dbReference>
<dbReference type="STRING" id="143223.SAMN05878281_0081"/>
<reference evidence="3" key="1">
    <citation type="submission" date="2016-11" db="EMBL/GenBank/DDBJ databases">
        <authorList>
            <person name="Varghese N."/>
            <person name="Submissions S."/>
        </authorList>
    </citation>
    <scope>NUCLEOTIDE SEQUENCE [LARGE SCALE GENOMIC DNA]</scope>
    <source>
        <strain evidence="3">ACAM 48</strain>
    </source>
</reference>
<dbReference type="EMBL" id="LT670848">
    <property type="protein sequence ID" value="SHM26271.1"/>
    <property type="molecule type" value="Genomic_DNA"/>
</dbReference>
<dbReference type="InterPro" id="IPR000182">
    <property type="entry name" value="GNAT_dom"/>
</dbReference>
<dbReference type="GO" id="GO:0016747">
    <property type="term" value="F:acyltransferase activity, transferring groups other than amino-acyl groups"/>
    <property type="evidence" value="ECO:0007669"/>
    <property type="project" value="InterPro"/>
</dbReference>
<name>A0A1M7HCH4_9FLAO</name>
<dbReference type="Pfam" id="PF13420">
    <property type="entry name" value="Acetyltransf_4"/>
    <property type="match status" value="1"/>
</dbReference>
<evidence type="ECO:0000313" key="3">
    <source>
        <dbReference type="Proteomes" id="UP000190235"/>
    </source>
</evidence>
<dbReference type="SUPFAM" id="SSF55729">
    <property type="entry name" value="Acyl-CoA N-acyltransferases (Nat)"/>
    <property type="match status" value="2"/>
</dbReference>
<dbReference type="Pfam" id="PF13302">
    <property type="entry name" value="Acetyltransf_3"/>
    <property type="match status" value="1"/>
</dbReference>
<feature type="domain" description="N-acetyltransferase" evidence="1">
    <location>
        <begin position="186"/>
        <end position="334"/>
    </location>
</feature>
<proteinExistence type="predicted"/>
<dbReference type="AlphaFoldDB" id="A0A1M7HCH4"/>
<dbReference type="Proteomes" id="UP000190235">
    <property type="component" value="Chromosome I"/>
</dbReference>
<accession>A0A1M7HCH4</accession>
<gene>
    <name evidence="2" type="ORF">SAMN05878281_0081</name>
</gene>
<dbReference type="PROSITE" id="PS51186">
    <property type="entry name" value="GNAT"/>
    <property type="match status" value="1"/>
</dbReference>
<keyword evidence="3" id="KW-1185">Reference proteome</keyword>
<evidence type="ECO:0000313" key="2">
    <source>
        <dbReference type="EMBL" id="SHM26271.1"/>
    </source>
</evidence>
<dbReference type="InterPro" id="IPR016181">
    <property type="entry name" value="Acyl_CoA_acyltransferase"/>
</dbReference>
<dbReference type="Gene3D" id="3.40.630.30">
    <property type="match status" value="2"/>
</dbReference>
<sequence length="334" mass="39600">MKSYKVLDQQKFTSGEYAIVPIRMEDRYAIMKWRNEQMYHLRQNEILTKENQDEYFNDVISNLFDQEKPNQILFSFLKGDECIGYGALVHINWVDKNAEISFIMNTSLEEDYFELYWINFLELIEEVAFKELGLHKIFTYAYDLRPLLYSALEKSCFALESELKEHCYFNSKFISVKIHSKMNKNNELRFATESDLNLTFGWVNNVSIRAFSFNKQQISLKDHAFWFLSKIENSNCEYYILKVNGICAGSIRFDIEEKQIAKINYLLDPNFTGKGLGTYLLENGIKFLKENRPEINMVYGYVLKENMASIKIFEKLLFEELEKGSKLKYQKRIK</sequence>
<evidence type="ECO:0000259" key="1">
    <source>
        <dbReference type="PROSITE" id="PS51186"/>
    </source>
</evidence>
<dbReference type="CDD" id="cd04301">
    <property type="entry name" value="NAT_SF"/>
    <property type="match status" value="1"/>
</dbReference>
<protein>
    <submittedName>
        <fullName evidence="2">Protein N-acetyltransferase, RimJ/RimL family</fullName>
    </submittedName>
</protein>
<dbReference type="PANTHER" id="PTHR43415:SF3">
    <property type="entry name" value="GNAT-FAMILY ACETYLTRANSFERASE"/>
    <property type="match status" value="1"/>
</dbReference>